<dbReference type="GO" id="GO:0033228">
    <property type="term" value="P:cysteine export across plasma membrane"/>
    <property type="evidence" value="ECO:0007669"/>
    <property type="project" value="TreeGrafter"/>
</dbReference>
<evidence type="ECO:0000256" key="4">
    <source>
        <dbReference type="ARBA" id="ARBA00022989"/>
    </source>
</evidence>
<dbReference type="Pfam" id="PF01810">
    <property type="entry name" value="LysE"/>
    <property type="match status" value="1"/>
</dbReference>
<reference evidence="7 9" key="3">
    <citation type="journal article" name="Genome Announc.">
        <title>Complete Genome Sequence of Pseudomonas balearica DSM 6083T.</title>
        <authorList>
            <person name="Bennasar-Figueras A."/>
            <person name="Salva-Serra F."/>
            <person name="Jaen-Luchoro D."/>
            <person name="Segui C."/>
            <person name="Aliaga F."/>
            <person name="Busquets A."/>
            <person name="Gomila M."/>
            <person name="Moore E.R."/>
            <person name="Lalucat J."/>
        </authorList>
    </citation>
    <scope>NUCLEOTIDE SEQUENCE [LARGE SCALE GENOMIC DNA]</scope>
    <source>
        <strain evidence="9">DSM 6083</strain>
        <strain evidence="7">DSM6083</strain>
    </source>
</reference>
<evidence type="ECO:0000313" key="10">
    <source>
        <dbReference type="Proteomes" id="UP000182276"/>
    </source>
</evidence>
<feature type="transmembrane region" description="Helical" evidence="6">
    <location>
        <begin position="44"/>
        <end position="64"/>
    </location>
</feature>
<dbReference type="GO" id="GO:0015171">
    <property type="term" value="F:amino acid transmembrane transporter activity"/>
    <property type="evidence" value="ECO:0007669"/>
    <property type="project" value="TreeGrafter"/>
</dbReference>
<evidence type="ECO:0000256" key="2">
    <source>
        <dbReference type="ARBA" id="ARBA00022475"/>
    </source>
</evidence>
<proteinExistence type="predicted"/>
<dbReference type="EMBL" id="FNHO01000005">
    <property type="protein sequence ID" value="SDM49905.1"/>
    <property type="molecule type" value="Genomic_DNA"/>
</dbReference>
<dbReference type="EMBL" id="CP007511">
    <property type="protein sequence ID" value="AJE15649.1"/>
    <property type="molecule type" value="Genomic_DNA"/>
</dbReference>
<keyword evidence="10" id="KW-1185">Reference proteome</keyword>
<gene>
    <name evidence="7" type="ORF">CL52_11615</name>
    <name evidence="8" type="ORF">SAMN05660875_105236</name>
</gene>
<keyword evidence="2" id="KW-1003">Cell membrane</keyword>
<evidence type="ECO:0000256" key="6">
    <source>
        <dbReference type="SAM" id="Phobius"/>
    </source>
</evidence>
<feature type="transmembrane region" description="Helical" evidence="6">
    <location>
        <begin position="179"/>
        <end position="197"/>
    </location>
</feature>
<dbReference type="GO" id="GO:0005886">
    <property type="term" value="C:plasma membrane"/>
    <property type="evidence" value="ECO:0007669"/>
    <property type="project" value="UniProtKB-SubCell"/>
</dbReference>
<dbReference type="AlphaFoldDB" id="A0A8D3Y1T3"/>
<evidence type="ECO:0000256" key="1">
    <source>
        <dbReference type="ARBA" id="ARBA00004651"/>
    </source>
</evidence>
<dbReference type="Proteomes" id="UP000031271">
    <property type="component" value="Chromosome"/>
</dbReference>
<dbReference type="GeneID" id="77260549"/>
<keyword evidence="4 6" id="KW-1133">Transmembrane helix</keyword>
<feature type="transmembrane region" description="Helical" evidence="6">
    <location>
        <begin position="71"/>
        <end position="91"/>
    </location>
</feature>
<evidence type="ECO:0000256" key="3">
    <source>
        <dbReference type="ARBA" id="ARBA00022692"/>
    </source>
</evidence>
<keyword evidence="5 6" id="KW-0472">Membrane</keyword>
<evidence type="ECO:0000313" key="9">
    <source>
        <dbReference type="Proteomes" id="UP000031271"/>
    </source>
</evidence>
<evidence type="ECO:0000313" key="8">
    <source>
        <dbReference type="EMBL" id="SDM49905.1"/>
    </source>
</evidence>
<name>A0A8D3Y1T3_9GAMM</name>
<evidence type="ECO:0000256" key="5">
    <source>
        <dbReference type="ARBA" id="ARBA00023136"/>
    </source>
</evidence>
<sequence length="198" mass="21127">MPSETLLAFVTYAFVTSITPGPNNTMLLASGLNYGFVRSLPHVLGISIGFAVLVMGVGAGLGRLFEAFPALYALLRIVGAAYLLYLAWQIATAAPMQDASAPGRPFGFWKAAGFQWVNPKAWIMAIGAITAYLPAGGGVQAVVVLALLFALVNAPSVVVWVTFGTTLRRWLTDTRHLRLFNIAMALLLVLSLHPLLLG</sequence>
<keyword evidence="3 6" id="KW-0812">Transmembrane</keyword>
<accession>A0A8D3Y1T3</accession>
<protein>
    <submittedName>
        <fullName evidence="7">Lysine transporter LysE</fullName>
    </submittedName>
    <submittedName>
        <fullName evidence="8">Threonine/homoserine/homoserine lactone efflux protein</fullName>
    </submittedName>
</protein>
<reference evidence="9" key="1">
    <citation type="submission" date="2014-03" db="EMBL/GenBank/DDBJ databases">
        <title>Complete genome of Pseudomonas balearica DSM 6083T, a sewage water isolate from an enrichment with 2-methylnaphthalene.</title>
        <authorList>
            <person name="Salva-Serra F."/>
            <person name="Jaen-Luchoro D."/>
            <person name="Busquets A."/>
            <person name="Pena A."/>
            <person name="Gomila M."/>
            <person name="Bosch R."/>
            <person name="Nogales B."/>
            <person name="Garcia-Valdes E."/>
            <person name="Lalucat J."/>
            <person name="Bennasar A."/>
        </authorList>
    </citation>
    <scope>NUCLEOTIDE SEQUENCE [LARGE SCALE GENOMIC DNA]</scope>
    <source>
        <strain evidence="9">DSM 6083</strain>
    </source>
</reference>
<organism evidence="7 9">
    <name type="scientific">Stutzerimonas balearica DSM 6083</name>
    <dbReference type="NCBI Taxonomy" id="1123016"/>
    <lineage>
        <taxon>Bacteria</taxon>
        <taxon>Pseudomonadati</taxon>
        <taxon>Pseudomonadota</taxon>
        <taxon>Gammaproteobacteria</taxon>
        <taxon>Pseudomonadales</taxon>
        <taxon>Pseudomonadaceae</taxon>
        <taxon>Stutzerimonas</taxon>
    </lineage>
</organism>
<dbReference type="PANTHER" id="PTHR30086">
    <property type="entry name" value="ARGININE EXPORTER PROTEIN ARGO"/>
    <property type="match status" value="1"/>
</dbReference>
<evidence type="ECO:0000313" key="7">
    <source>
        <dbReference type="EMBL" id="AJE15649.1"/>
    </source>
</evidence>
<dbReference type="RefSeq" id="WP_043220691.1">
    <property type="nucleotide sequence ID" value="NZ_CP007511.1"/>
</dbReference>
<dbReference type="PANTHER" id="PTHR30086:SF20">
    <property type="entry name" value="ARGININE EXPORTER PROTEIN ARGO-RELATED"/>
    <property type="match status" value="1"/>
</dbReference>
<dbReference type="InterPro" id="IPR001123">
    <property type="entry name" value="LeuE-type"/>
</dbReference>
<reference evidence="8 10" key="2">
    <citation type="submission" date="2016-10" db="EMBL/GenBank/DDBJ databases">
        <authorList>
            <person name="Varghese N."/>
            <person name="Submissions S."/>
        </authorList>
    </citation>
    <scope>NUCLEOTIDE SEQUENCE [LARGE SCALE GENOMIC DNA]</scope>
    <source>
        <strain evidence="8 10">DSM 6083</strain>
    </source>
</reference>
<feature type="transmembrane region" description="Helical" evidence="6">
    <location>
        <begin position="142"/>
        <end position="167"/>
    </location>
</feature>
<dbReference type="KEGG" id="pbm:CL52_11615"/>
<dbReference type="Proteomes" id="UP000182276">
    <property type="component" value="Unassembled WGS sequence"/>
</dbReference>
<comment type="subcellular location">
    <subcellularLocation>
        <location evidence="1">Cell membrane</location>
        <topology evidence="1">Multi-pass membrane protein</topology>
    </subcellularLocation>
</comment>